<dbReference type="InterPro" id="IPR017900">
    <property type="entry name" value="4Fe4S_Fe_S_CS"/>
</dbReference>
<dbReference type="EMBL" id="KV919231">
    <property type="protein sequence ID" value="OSX70620.1"/>
    <property type="molecule type" value="Genomic_DNA"/>
</dbReference>
<dbReference type="InterPro" id="IPR017896">
    <property type="entry name" value="4Fe4S_Fe-S-bd"/>
</dbReference>
<keyword evidence="7" id="KW-0411">Iron-sulfur</keyword>
<evidence type="ECO:0000256" key="7">
    <source>
        <dbReference type="ARBA" id="ARBA00023014"/>
    </source>
</evidence>
<comment type="similarity">
    <text evidence="2">Belongs to the complex I 23 kDa subunit family.</text>
</comment>
<dbReference type="Gene3D" id="3.30.70.3270">
    <property type="match status" value="1"/>
</dbReference>
<dbReference type="GO" id="GO:0016020">
    <property type="term" value="C:membrane"/>
    <property type="evidence" value="ECO:0007669"/>
    <property type="project" value="InterPro"/>
</dbReference>
<reference evidence="10 11" key="1">
    <citation type="submission" date="2017-03" db="EMBL/GenBank/DDBJ databases">
        <title>WGS assembly of Porphyra umbilicalis.</title>
        <authorList>
            <person name="Brawley S.H."/>
            <person name="Blouin N.A."/>
            <person name="Ficko-Blean E."/>
            <person name="Wheeler G.L."/>
            <person name="Lohr M."/>
            <person name="Goodson H.V."/>
            <person name="Jenkins J.W."/>
            <person name="Blaby-Haas C.E."/>
            <person name="Helliwell K.E."/>
            <person name="Chan C."/>
            <person name="Marriage T."/>
            <person name="Bhattacharya D."/>
            <person name="Klein A.S."/>
            <person name="Badis Y."/>
            <person name="Brodie J."/>
            <person name="Cao Y."/>
            <person name="Collen J."/>
            <person name="Dittami S.M."/>
            <person name="Gachon C.M."/>
            <person name="Green B.R."/>
            <person name="Karpowicz S."/>
            <person name="Kim J.W."/>
            <person name="Kudahl U."/>
            <person name="Lin S."/>
            <person name="Michel G."/>
            <person name="Mittag M."/>
            <person name="Olson B.J."/>
            <person name="Pangilinan J."/>
            <person name="Peng Y."/>
            <person name="Qiu H."/>
            <person name="Shu S."/>
            <person name="Singer J.T."/>
            <person name="Smith A.G."/>
            <person name="Sprecher B.N."/>
            <person name="Wagner V."/>
            <person name="Wang W."/>
            <person name="Wang Z.-Y."/>
            <person name="Yan J."/>
            <person name="Yarish C."/>
            <person name="Zoeuner-Riek S."/>
            <person name="Zhuang Y."/>
            <person name="Zou Y."/>
            <person name="Lindquist E.A."/>
            <person name="Grimwood J."/>
            <person name="Barry K."/>
            <person name="Rokhsar D.S."/>
            <person name="Schmutz J."/>
            <person name="Stiller J.W."/>
            <person name="Grossman A.R."/>
            <person name="Prochnik S.E."/>
        </authorList>
    </citation>
    <scope>NUCLEOTIDE SEQUENCE [LARGE SCALE GENOMIC DNA]</scope>
    <source>
        <strain evidence="10">4086291</strain>
    </source>
</reference>
<dbReference type="Proteomes" id="UP000218209">
    <property type="component" value="Unassembled WGS sequence"/>
</dbReference>
<name>A0A1X6NQ17_PORUM</name>
<dbReference type="FunFam" id="3.30.70.3270:FF:000001">
    <property type="entry name" value="NADH-quinone oxidoreductase subunit I 1"/>
    <property type="match status" value="1"/>
</dbReference>
<evidence type="ECO:0000256" key="4">
    <source>
        <dbReference type="ARBA" id="ARBA00022723"/>
    </source>
</evidence>
<dbReference type="Pfam" id="PF12838">
    <property type="entry name" value="Fer4_7"/>
    <property type="match status" value="1"/>
</dbReference>
<organism evidence="10 11">
    <name type="scientific">Porphyra umbilicalis</name>
    <name type="common">Purple laver</name>
    <name type="synonym">Red alga</name>
    <dbReference type="NCBI Taxonomy" id="2786"/>
    <lineage>
        <taxon>Eukaryota</taxon>
        <taxon>Rhodophyta</taxon>
        <taxon>Bangiophyceae</taxon>
        <taxon>Bangiales</taxon>
        <taxon>Bangiaceae</taxon>
        <taxon>Porphyra</taxon>
    </lineage>
</organism>
<keyword evidence="4" id="KW-0479">Metal-binding</keyword>
<dbReference type="PANTHER" id="PTHR10849">
    <property type="entry name" value="NADH DEHYDROGENASE UBIQUINONE IRON-SULFUR PROTEIN 8, MITOCHONDRIAL"/>
    <property type="match status" value="1"/>
</dbReference>
<evidence type="ECO:0000313" key="11">
    <source>
        <dbReference type="Proteomes" id="UP000218209"/>
    </source>
</evidence>
<keyword evidence="5" id="KW-1278">Translocase</keyword>
<dbReference type="NCBIfam" id="NF004539">
    <property type="entry name" value="PRK05888.1-5"/>
    <property type="match status" value="1"/>
</dbReference>
<keyword evidence="11" id="KW-1185">Reference proteome</keyword>
<evidence type="ECO:0000256" key="5">
    <source>
        <dbReference type="ARBA" id="ARBA00022967"/>
    </source>
</evidence>
<evidence type="ECO:0000313" key="10">
    <source>
        <dbReference type="EMBL" id="OSX70620.1"/>
    </source>
</evidence>
<dbReference type="GO" id="GO:0006120">
    <property type="term" value="P:mitochondrial electron transport, NADH to ubiquinone"/>
    <property type="evidence" value="ECO:0007669"/>
    <property type="project" value="TreeGrafter"/>
</dbReference>
<dbReference type="HAMAP" id="MF_01351">
    <property type="entry name" value="NDH1_NuoI"/>
    <property type="match status" value="1"/>
</dbReference>
<feature type="compositionally biased region" description="Polar residues" evidence="8">
    <location>
        <begin position="58"/>
        <end position="69"/>
    </location>
</feature>
<dbReference type="PROSITE" id="PS51379">
    <property type="entry name" value="4FE4S_FER_2"/>
    <property type="match status" value="2"/>
</dbReference>
<comment type="cofactor">
    <cofactor evidence="1">
        <name>[4Fe-4S] cluster</name>
        <dbReference type="ChEBI" id="CHEBI:49883"/>
    </cofactor>
</comment>
<dbReference type="OrthoDB" id="204405at2759"/>
<feature type="domain" description="4Fe-4S ferredoxin-type" evidence="9">
    <location>
        <begin position="177"/>
        <end position="206"/>
    </location>
</feature>
<keyword evidence="3" id="KW-0004">4Fe-4S</keyword>
<gene>
    <name evidence="10" type="ORF">BU14_0709s0004</name>
</gene>
<evidence type="ECO:0000256" key="8">
    <source>
        <dbReference type="SAM" id="MobiDB-lite"/>
    </source>
</evidence>
<dbReference type="GO" id="GO:0046872">
    <property type="term" value="F:metal ion binding"/>
    <property type="evidence" value="ECO:0007669"/>
    <property type="project" value="UniProtKB-KW"/>
</dbReference>
<dbReference type="InterPro" id="IPR010226">
    <property type="entry name" value="NADH_quinone_OxRdtase_chainI"/>
</dbReference>
<protein>
    <recommendedName>
        <fullName evidence="9">4Fe-4S ferredoxin-type domain-containing protein</fullName>
    </recommendedName>
</protein>
<dbReference type="GO" id="GO:0032981">
    <property type="term" value="P:mitochondrial respiratory chain complex I assembly"/>
    <property type="evidence" value="ECO:0007669"/>
    <property type="project" value="TreeGrafter"/>
</dbReference>
<evidence type="ECO:0000256" key="3">
    <source>
        <dbReference type="ARBA" id="ARBA00022485"/>
    </source>
</evidence>
<evidence type="ECO:0000256" key="6">
    <source>
        <dbReference type="ARBA" id="ARBA00023004"/>
    </source>
</evidence>
<dbReference type="GO" id="GO:0003954">
    <property type="term" value="F:NADH dehydrogenase activity"/>
    <property type="evidence" value="ECO:0007669"/>
    <property type="project" value="TreeGrafter"/>
</dbReference>
<accession>A0A1X6NQ17</accession>
<dbReference type="GO" id="GO:0005739">
    <property type="term" value="C:mitochondrion"/>
    <property type="evidence" value="ECO:0007669"/>
    <property type="project" value="UniProtKB-ARBA"/>
</dbReference>
<feature type="domain" description="4Fe-4S ferredoxin-type" evidence="9">
    <location>
        <begin position="138"/>
        <end position="167"/>
    </location>
</feature>
<dbReference type="NCBIfam" id="NF004538">
    <property type="entry name" value="PRK05888.1-4"/>
    <property type="match status" value="1"/>
</dbReference>
<dbReference type="PROSITE" id="PS00198">
    <property type="entry name" value="4FE4S_FER_1"/>
    <property type="match status" value="1"/>
</dbReference>
<dbReference type="SUPFAM" id="SSF54862">
    <property type="entry name" value="4Fe-4S ferredoxins"/>
    <property type="match status" value="1"/>
</dbReference>
<dbReference type="GO" id="GO:0051539">
    <property type="term" value="F:4 iron, 4 sulfur cluster binding"/>
    <property type="evidence" value="ECO:0007669"/>
    <property type="project" value="UniProtKB-KW"/>
</dbReference>
<dbReference type="PANTHER" id="PTHR10849:SF20">
    <property type="entry name" value="NADH DEHYDROGENASE [UBIQUINONE] IRON-SULFUR PROTEIN 8, MITOCHONDRIAL"/>
    <property type="match status" value="1"/>
</dbReference>
<feature type="region of interest" description="Disordered" evidence="8">
    <location>
        <begin position="46"/>
        <end position="76"/>
    </location>
</feature>
<evidence type="ECO:0000256" key="2">
    <source>
        <dbReference type="ARBA" id="ARBA00010277"/>
    </source>
</evidence>
<keyword evidence="6" id="KW-0408">Iron</keyword>
<dbReference type="AlphaFoldDB" id="A0A1X6NQ17"/>
<dbReference type="NCBIfam" id="TIGR01971">
    <property type="entry name" value="NuoI"/>
    <property type="match status" value="1"/>
</dbReference>
<evidence type="ECO:0000259" key="9">
    <source>
        <dbReference type="PROSITE" id="PS51379"/>
    </source>
</evidence>
<sequence length="246" mass="27114">MQHLRSLRVLTPPLRAGLTRAGGAPAVAPPAIFAAARWSRGLFATAPAPQNEGVPLPNRSTGPGKSTISHAPGHTAETIMPTDNQALVSKTAEALYLTEMMRGMALTLQYFFQPKVTLDYPMEKGPSSPRFRGEHALRRYESGEERCIACKLCEAICPAQAITIEAEPRPDGSRRTTRYDIDMTKCIYCGMCQEACPVDAIVEGPNMEYATETHEELLYNKAKLLANGDRWETEIAQNLKSESLYR</sequence>
<evidence type="ECO:0000256" key="1">
    <source>
        <dbReference type="ARBA" id="ARBA00001966"/>
    </source>
</evidence>
<proteinExistence type="inferred from homology"/>